<organism evidence="1 2">
    <name type="scientific">Chitinilyticum piscinae</name>
    <dbReference type="NCBI Taxonomy" id="2866724"/>
    <lineage>
        <taxon>Bacteria</taxon>
        <taxon>Pseudomonadati</taxon>
        <taxon>Pseudomonadota</taxon>
        <taxon>Betaproteobacteria</taxon>
        <taxon>Neisseriales</taxon>
        <taxon>Chitinibacteraceae</taxon>
        <taxon>Chitinilyticum</taxon>
    </lineage>
</organism>
<name>A0A8J7FN98_9NEIS</name>
<dbReference type="RefSeq" id="WP_194115777.1">
    <property type="nucleotide sequence ID" value="NZ_JADFUA010000003.1"/>
</dbReference>
<dbReference type="EMBL" id="JADFUA010000003">
    <property type="protein sequence ID" value="MBE9609269.1"/>
    <property type="molecule type" value="Genomic_DNA"/>
</dbReference>
<evidence type="ECO:0000313" key="2">
    <source>
        <dbReference type="Proteomes" id="UP000604481"/>
    </source>
</evidence>
<gene>
    <name evidence="1" type="ORF">INR99_07900</name>
</gene>
<evidence type="ECO:0000313" key="1">
    <source>
        <dbReference type="EMBL" id="MBE9609269.1"/>
    </source>
</evidence>
<proteinExistence type="predicted"/>
<reference evidence="1 2" key="1">
    <citation type="submission" date="2020-10" db="EMBL/GenBank/DDBJ databases">
        <title>The genome sequence of Chitinilyticum litopenaei 4Y14.</title>
        <authorList>
            <person name="Liu Y."/>
        </authorList>
    </citation>
    <scope>NUCLEOTIDE SEQUENCE [LARGE SCALE GENOMIC DNA]</scope>
    <source>
        <strain evidence="1 2">4Y14</strain>
    </source>
</reference>
<comment type="caution">
    <text evidence="1">The sequence shown here is derived from an EMBL/GenBank/DDBJ whole genome shotgun (WGS) entry which is preliminary data.</text>
</comment>
<protein>
    <submittedName>
        <fullName evidence="1">Uncharacterized protein</fullName>
    </submittedName>
</protein>
<dbReference type="Proteomes" id="UP000604481">
    <property type="component" value="Unassembled WGS sequence"/>
</dbReference>
<sequence>MKNEALSTDALEALTEVSRGLRSRRLSPRVFKHIKQLTGLKYTQYNRNGIPEITEKGVQALFLKCCIDTLRLLQRNPQAGVDLRARDFLLRKGHLEALPEGGYAVTTKGAESLVDIDQQS</sequence>
<accession>A0A8J7FN98</accession>
<dbReference type="AlphaFoldDB" id="A0A8J7FN98"/>
<keyword evidence="2" id="KW-1185">Reference proteome</keyword>